<comment type="caution">
    <text evidence="2">The sequence shown here is derived from an EMBL/GenBank/DDBJ whole genome shotgun (WGS) entry which is preliminary data.</text>
</comment>
<evidence type="ECO:0000256" key="1">
    <source>
        <dbReference type="SAM" id="MobiDB-lite"/>
    </source>
</evidence>
<feature type="compositionally biased region" description="Basic and acidic residues" evidence="1">
    <location>
        <begin position="1"/>
        <end position="12"/>
    </location>
</feature>
<dbReference type="OrthoDB" id="420661at2759"/>
<feature type="region of interest" description="Disordered" evidence="1">
    <location>
        <begin position="114"/>
        <end position="134"/>
    </location>
</feature>
<feature type="region of interest" description="Disordered" evidence="1">
    <location>
        <begin position="1"/>
        <end position="28"/>
    </location>
</feature>
<proteinExistence type="predicted"/>
<evidence type="ECO:0000313" key="2">
    <source>
        <dbReference type="EMBL" id="CAE7733796.1"/>
    </source>
</evidence>
<dbReference type="EMBL" id="CAJNJA010037475">
    <property type="protein sequence ID" value="CAE7733796.1"/>
    <property type="molecule type" value="Genomic_DNA"/>
</dbReference>
<keyword evidence="3" id="KW-1185">Reference proteome</keyword>
<dbReference type="AlphaFoldDB" id="A0A812XG01"/>
<dbReference type="Proteomes" id="UP000601435">
    <property type="component" value="Unassembled WGS sequence"/>
</dbReference>
<reference evidence="2" key="1">
    <citation type="submission" date="2021-02" db="EMBL/GenBank/DDBJ databases">
        <authorList>
            <person name="Dougan E. K."/>
            <person name="Rhodes N."/>
            <person name="Thang M."/>
            <person name="Chan C."/>
        </authorList>
    </citation>
    <scope>NUCLEOTIDE SEQUENCE</scope>
</reference>
<gene>
    <name evidence="2" type="primary">CAMK2A</name>
    <name evidence="2" type="ORF">SNEC2469_LOCUS21214</name>
</gene>
<protein>
    <submittedName>
        <fullName evidence="2">CAMK2A protein</fullName>
    </submittedName>
</protein>
<name>A0A812XG01_9DINO</name>
<evidence type="ECO:0000313" key="3">
    <source>
        <dbReference type="Proteomes" id="UP000601435"/>
    </source>
</evidence>
<sequence length="258" mass="27656">MSRGHSSFERVFPRSGTESAPVQPSGDAPSVHELFAMALREELPLPELAEALSRLHGIRMTVAAARLLSSVDAGSGRLSFSQFQRALQEDSAPLAEAGVPNVFVDQAKAIIADNCGSPLPPEDRRGDHNRPRTDISNEDFVKAGIFASRVQAQGPFRGSVLVPTNDASAANPLAQRVPAESADDELAGKREMTQTATRMYIGGELDRSGYEQYLSQIGLGLDLEVQKLIATHERAGVSFSALCRAVMAALDAMPRSKT</sequence>
<accession>A0A812XG01</accession>
<organism evidence="2 3">
    <name type="scientific">Symbiodinium necroappetens</name>
    <dbReference type="NCBI Taxonomy" id="1628268"/>
    <lineage>
        <taxon>Eukaryota</taxon>
        <taxon>Sar</taxon>
        <taxon>Alveolata</taxon>
        <taxon>Dinophyceae</taxon>
        <taxon>Suessiales</taxon>
        <taxon>Symbiodiniaceae</taxon>
        <taxon>Symbiodinium</taxon>
    </lineage>
</organism>
<feature type="compositionally biased region" description="Basic and acidic residues" evidence="1">
    <location>
        <begin position="121"/>
        <end position="134"/>
    </location>
</feature>